<name>A0AAW2KCQ7_SESRA</name>
<sequence>MSTYQSYRFVTILVILLVLSDYYLCLNSESVNASVLSFAPAIATWYGDPNGPGSGGGCGFGGDVANPPYSGLVSAGNKNLFKSGRGCGSCYQVRCTQNAACSGNPITVTIADECPGSCNNDPIHFDLSGKAMGLLAKPGQANALRSAGRINIQYQRVPCYYKGTSITFRIDPGSNANYLAFVVEYINGDGEIGSMQLFPSNSKNPLVMQPVFGATWKANLPIGIKGPYSVRITSLESKKTVTAYNTIPADWHPGQYYISKVNF</sequence>
<dbReference type="SUPFAM" id="SSF50685">
    <property type="entry name" value="Barwin-like endoglucanases"/>
    <property type="match status" value="1"/>
</dbReference>
<dbReference type="SMART" id="SM00837">
    <property type="entry name" value="DPBB_1"/>
    <property type="match status" value="1"/>
</dbReference>
<proteinExistence type="inferred from homology"/>
<dbReference type="GO" id="GO:0009653">
    <property type="term" value="P:anatomical structure morphogenesis"/>
    <property type="evidence" value="ECO:0007669"/>
    <property type="project" value="UniProtKB-ARBA"/>
</dbReference>
<reference evidence="6" key="2">
    <citation type="journal article" date="2024" name="Plant">
        <title>Genomic evolution and insights into agronomic trait innovations of Sesamum species.</title>
        <authorList>
            <person name="Miao H."/>
            <person name="Wang L."/>
            <person name="Qu L."/>
            <person name="Liu H."/>
            <person name="Sun Y."/>
            <person name="Le M."/>
            <person name="Wang Q."/>
            <person name="Wei S."/>
            <person name="Zheng Y."/>
            <person name="Lin W."/>
            <person name="Duan Y."/>
            <person name="Cao H."/>
            <person name="Xiong S."/>
            <person name="Wang X."/>
            <person name="Wei L."/>
            <person name="Li C."/>
            <person name="Ma Q."/>
            <person name="Ju M."/>
            <person name="Zhao R."/>
            <person name="Li G."/>
            <person name="Mu C."/>
            <person name="Tian Q."/>
            <person name="Mei H."/>
            <person name="Zhang T."/>
            <person name="Gao T."/>
            <person name="Zhang H."/>
        </authorList>
    </citation>
    <scope>NUCLEOTIDE SEQUENCE</scope>
    <source>
        <strain evidence="6">G02</strain>
    </source>
</reference>
<dbReference type="InterPro" id="IPR007118">
    <property type="entry name" value="Expan_Lol_pI"/>
</dbReference>
<dbReference type="InterPro" id="IPR007117">
    <property type="entry name" value="Expansin_CBD"/>
</dbReference>
<feature type="domain" description="Expansin-like CBD" evidence="5">
    <location>
        <begin position="177"/>
        <end position="259"/>
    </location>
</feature>
<dbReference type="InterPro" id="IPR036908">
    <property type="entry name" value="RlpA-like_sf"/>
</dbReference>
<evidence type="ECO:0000259" key="5">
    <source>
        <dbReference type="PROSITE" id="PS50843"/>
    </source>
</evidence>
<dbReference type="EMBL" id="JACGWJ010000029">
    <property type="protein sequence ID" value="KAL0303520.1"/>
    <property type="molecule type" value="Genomic_DNA"/>
</dbReference>
<dbReference type="InterPro" id="IPR036749">
    <property type="entry name" value="Expansin_CBD_sf"/>
</dbReference>
<evidence type="ECO:0000256" key="2">
    <source>
        <dbReference type="ARBA" id="ARBA00022525"/>
    </source>
</evidence>
<dbReference type="InterPro" id="IPR009009">
    <property type="entry name" value="RlpA-like_DPBB"/>
</dbReference>
<reference evidence="6" key="1">
    <citation type="submission" date="2020-06" db="EMBL/GenBank/DDBJ databases">
        <authorList>
            <person name="Li T."/>
            <person name="Hu X."/>
            <person name="Zhang T."/>
            <person name="Song X."/>
            <person name="Zhang H."/>
            <person name="Dai N."/>
            <person name="Sheng W."/>
            <person name="Hou X."/>
            <person name="Wei L."/>
        </authorList>
    </citation>
    <scope>NUCLEOTIDE SEQUENCE</scope>
    <source>
        <strain evidence="6">G02</strain>
        <tissue evidence="6">Leaf</tissue>
    </source>
</reference>
<dbReference type="Pfam" id="PF01357">
    <property type="entry name" value="Expansin_C"/>
    <property type="match status" value="1"/>
</dbReference>
<dbReference type="InterPro" id="IPR007112">
    <property type="entry name" value="Expansin/allergen_DPBB_dom"/>
</dbReference>
<feature type="domain" description="Expansin-like EG45" evidence="4">
    <location>
        <begin position="55"/>
        <end position="164"/>
    </location>
</feature>
<keyword evidence="2" id="KW-0964">Secreted</keyword>
<dbReference type="Gene3D" id="2.60.40.760">
    <property type="entry name" value="Expansin, cellulose-binding-like domain"/>
    <property type="match status" value="1"/>
</dbReference>
<dbReference type="PROSITE" id="PS50842">
    <property type="entry name" value="EXPANSIN_EG45"/>
    <property type="match status" value="1"/>
</dbReference>
<evidence type="ECO:0000256" key="1">
    <source>
        <dbReference type="ARBA" id="ARBA00004613"/>
    </source>
</evidence>
<organism evidence="6">
    <name type="scientific">Sesamum radiatum</name>
    <name type="common">Black benniseed</name>
    <dbReference type="NCBI Taxonomy" id="300843"/>
    <lineage>
        <taxon>Eukaryota</taxon>
        <taxon>Viridiplantae</taxon>
        <taxon>Streptophyta</taxon>
        <taxon>Embryophyta</taxon>
        <taxon>Tracheophyta</taxon>
        <taxon>Spermatophyta</taxon>
        <taxon>Magnoliopsida</taxon>
        <taxon>eudicotyledons</taxon>
        <taxon>Gunneridae</taxon>
        <taxon>Pentapetalae</taxon>
        <taxon>asterids</taxon>
        <taxon>lamiids</taxon>
        <taxon>Lamiales</taxon>
        <taxon>Pedaliaceae</taxon>
        <taxon>Sesamum</taxon>
    </lineage>
</organism>
<evidence type="ECO:0000256" key="3">
    <source>
        <dbReference type="RuleBase" id="RU003460"/>
    </source>
</evidence>
<accession>A0AAW2KCQ7</accession>
<dbReference type="PANTHER" id="PTHR31692:SF56">
    <property type="entry name" value="EXPANSIN-B2-RELATED"/>
    <property type="match status" value="1"/>
</dbReference>
<dbReference type="SUPFAM" id="SSF49590">
    <property type="entry name" value="PHL pollen allergen"/>
    <property type="match status" value="1"/>
</dbReference>
<dbReference type="InterPro" id="IPR005795">
    <property type="entry name" value="LolPI"/>
</dbReference>
<dbReference type="AlphaFoldDB" id="A0AAW2KCQ7"/>
<comment type="caution">
    <text evidence="6">The sequence shown here is derived from an EMBL/GenBank/DDBJ whole genome shotgun (WGS) entry which is preliminary data.</text>
</comment>
<protein>
    <submittedName>
        <fullName evidence="6">Expansin-B4</fullName>
    </submittedName>
</protein>
<dbReference type="PRINTS" id="PR01225">
    <property type="entry name" value="EXPANSNFAMLY"/>
</dbReference>
<comment type="similarity">
    <text evidence="3">Belongs to the expansin family.</text>
</comment>
<gene>
    <name evidence="6" type="ORF">Sradi_6220100</name>
</gene>
<evidence type="ECO:0000313" key="6">
    <source>
        <dbReference type="EMBL" id="KAL0303520.1"/>
    </source>
</evidence>
<dbReference type="PANTHER" id="PTHR31692">
    <property type="entry name" value="EXPANSIN-B3"/>
    <property type="match status" value="1"/>
</dbReference>
<evidence type="ECO:0000259" key="4">
    <source>
        <dbReference type="PROSITE" id="PS50842"/>
    </source>
</evidence>
<dbReference type="GO" id="GO:0005576">
    <property type="term" value="C:extracellular region"/>
    <property type="evidence" value="ECO:0007669"/>
    <property type="project" value="UniProtKB-SubCell"/>
</dbReference>
<dbReference type="Gene3D" id="2.40.40.10">
    <property type="entry name" value="RlpA-like domain"/>
    <property type="match status" value="1"/>
</dbReference>
<comment type="subcellular location">
    <subcellularLocation>
        <location evidence="1">Secreted</location>
    </subcellularLocation>
</comment>
<dbReference type="PRINTS" id="PR00829">
    <property type="entry name" value="LOLP1ALLERGN"/>
</dbReference>
<dbReference type="Pfam" id="PF03330">
    <property type="entry name" value="DPBB_1"/>
    <property type="match status" value="1"/>
</dbReference>
<dbReference type="PROSITE" id="PS50843">
    <property type="entry name" value="EXPANSIN_CBD"/>
    <property type="match status" value="1"/>
</dbReference>